<dbReference type="Proteomes" id="UP000821865">
    <property type="component" value="Chromosome 4"/>
</dbReference>
<evidence type="ECO:0000313" key="2">
    <source>
        <dbReference type="Proteomes" id="UP000821865"/>
    </source>
</evidence>
<sequence length="455" mass="51013">MRYNAEWLLNCLLVRIASPRAYKLLIDLIMLPLPTMSRLTQILKGIPCKYGFQVVCLETIQRQMSKQPPNTALGTLVVDEIKLRQSYEFNKSTYNVDGFVDYGGVVKEGTGQLVDRALVFMFVPMFEGWVQPIASFATKGAAPGRVLAELVLEAVVQLHKYGATVIAVVSDGVGNNKSMWQQFGAGEHRINFSHYKVLFETEKTKHLKVVPKLTEAHTQPSNLQKMNVRLATHVIKDFLNILNETERNHRQKNMILFASRQTIESLRVTLLSVLDIIEELLAAGGTLYVLTAKLNQDPLEWFFGIVRCFKGDEDHPSITQFSQIYRLLSLYTPLKTAIKGNCTGPCDSVLVSFQDSLGLKANAAAKLQCIISFPDENNTQDSSNCSVQDMVVYCLCGYVHRKMEKVTTCKDCLASLTSTPEEYAAAPKPQESALTQMRSFKQGCLRHPSRSLFLQ</sequence>
<proteinExistence type="predicted"/>
<reference evidence="1" key="1">
    <citation type="submission" date="2020-05" db="EMBL/GenBank/DDBJ databases">
        <title>Large-scale comparative analyses of tick genomes elucidate their genetic diversity and vector capacities.</title>
        <authorList>
            <person name="Jia N."/>
            <person name="Wang J."/>
            <person name="Shi W."/>
            <person name="Du L."/>
            <person name="Sun Y."/>
            <person name="Zhan W."/>
            <person name="Jiang J."/>
            <person name="Wang Q."/>
            <person name="Zhang B."/>
            <person name="Ji P."/>
            <person name="Sakyi L.B."/>
            <person name="Cui X."/>
            <person name="Yuan T."/>
            <person name="Jiang B."/>
            <person name="Yang W."/>
            <person name="Lam T.T.-Y."/>
            <person name="Chang Q."/>
            <person name="Ding S."/>
            <person name="Wang X."/>
            <person name="Zhu J."/>
            <person name="Ruan X."/>
            <person name="Zhao L."/>
            <person name="Wei J."/>
            <person name="Que T."/>
            <person name="Du C."/>
            <person name="Cheng J."/>
            <person name="Dai P."/>
            <person name="Han X."/>
            <person name="Huang E."/>
            <person name="Gao Y."/>
            <person name="Liu J."/>
            <person name="Shao H."/>
            <person name="Ye R."/>
            <person name="Li L."/>
            <person name="Wei W."/>
            <person name="Wang X."/>
            <person name="Wang C."/>
            <person name="Yang T."/>
            <person name="Huo Q."/>
            <person name="Li W."/>
            <person name="Guo W."/>
            <person name="Chen H."/>
            <person name="Zhou L."/>
            <person name="Ni X."/>
            <person name="Tian J."/>
            <person name="Zhou Y."/>
            <person name="Sheng Y."/>
            <person name="Liu T."/>
            <person name="Pan Y."/>
            <person name="Xia L."/>
            <person name="Li J."/>
            <person name="Zhao F."/>
            <person name="Cao W."/>
        </authorList>
    </citation>
    <scope>NUCLEOTIDE SEQUENCE</scope>
    <source>
        <strain evidence="1">Dsil-2018</strain>
    </source>
</reference>
<dbReference type="EMBL" id="CM023473">
    <property type="protein sequence ID" value="KAH7953079.1"/>
    <property type="molecule type" value="Genomic_DNA"/>
</dbReference>
<gene>
    <name evidence="1" type="ORF">HPB49_004268</name>
</gene>
<comment type="caution">
    <text evidence="1">The sequence shown here is derived from an EMBL/GenBank/DDBJ whole genome shotgun (WGS) entry which is preliminary data.</text>
</comment>
<keyword evidence="2" id="KW-1185">Reference proteome</keyword>
<protein>
    <submittedName>
        <fullName evidence="1">Uncharacterized protein</fullName>
    </submittedName>
</protein>
<accession>A0ACB8CVB4</accession>
<name>A0ACB8CVB4_DERSI</name>
<organism evidence="1 2">
    <name type="scientific">Dermacentor silvarum</name>
    <name type="common">Tick</name>
    <dbReference type="NCBI Taxonomy" id="543639"/>
    <lineage>
        <taxon>Eukaryota</taxon>
        <taxon>Metazoa</taxon>
        <taxon>Ecdysozoa</taxon>
        <taxon>Arthropoda</taxon>
        <taxon>Chelicerata</taxon>
        <taxon>Arachnida</taxon>
        <taxon>Acari</taxon>
        <taxon>Parasitiformes</taxon>
        <taxon>Ixodida</taxon>
        <taxon>Ixodoidea</taxon>
        <taxon>Ixodidae</taxon>
        <taxon>Rhipicephalinae</taxon>
        <taxon>Dermacentor</taxon>
    </lineage>
</organism>
<evidence type="ECO:0000313" key="1">
    <source>
        <dbReference type="EMBL" id="KAH7953079.1"/>
    </source>
</evidence>